<comment type="caution">
    <text evidence="1">The sequence shown here is derived from an EMBL/GenBank/DDBJ whole genome shotgun (WGS) entry which is preliminary data.</text>
</comment>
<reference evidence="2" key="1">
    <citation type="journal article" date="2019" name="Int. J. Syst. Evol. Microbiol.">
        <title>The Global Catalogue of Microorganisms (GCM) 10K type strain sequencing project: providing services to taxonomists for standard genome sequencing and annotation.</title>
        <authorList>
            <consortium name="The Broad Institute Genomics Platform"/>
            <consortium name="The Broad Institute Genome Sequencing Center for Infectious Disease"/>
            <person name="Wu L."/>
            <person name="Ma J."/>
        </authorList>
    </citation>
    <scope>NUCLEOTIDE SEQUENCE [LARGE SCALE GENOMIC DNA]</scope>
    <source>
        <strain evidence="2">NBRC 108730</strain>
    </source>
</reference>
<proteinExistence type="predicted"/>
<evidence type="ECO:0000313" key="2">
    <source>
        <dbReference type="Proteomes" id="UP001157017"/>
    </source>
</evidence>
<protein>
    <submittedName>
        <fullName evidence="1">Uncharacterized protein</fullName>
    </submittedName>
</protein>
<dbReference type="EMBL" id="BSUZ01000001">
    <property type="protein sequence ID" value="GMA87608.1"/>
    <property type="molecule type" value="Genomic_DNA"/>
</dbReference>
<keyword evidence="2" id="KW-1185">Reference proteome</keyword>
<sequence>MRGTTDDGAHEAAVAAATLGEVAAGLGALGAPLGRQARAIAAACGRWAPCVDLGAATFARSWEASLAALADEVVRAAGASSGAGAPA</sequence>
<accession>A0ABQ6JHD5</accession>
<evidence type="ECO:0000313" key="1">
    <source>
        <dbReference type="EMBL" id="GMA87608.1"/>
    </source>
</evidence>
<name>A0ABQ6JHD5_9ACTN</name>
<gene>
    <name evidence="1" type="ORF">GCM10025868_28580</name>
</gene>
<organism evidence="1 2">
    <name type="scientific">Angustibacter aerolatus</name>
    <dbReference type="NCBI Taxonomy" id="1162965"/>
    <lineage>
        <taxon>Bacteria</taxon>
        <taxon>Bacillati</taxon>
        <taxon>Actinomycetota</taxon>
        <taxon>Actinomycetes</taxon>
        <taxon>Kineosporiales</taxon>
        <taxon>Kineosporiaceae</taxon>
    </lineage>
</organism>
<dbReference type="Proteomes" id="UP001157017">
    <property type="component" value="Unassembled WGS sequence"/>
</dbReference>